<evidence type="ECO:0000259" key="14">
    <source>
        <dbReference type="Pfam" id="PF00534"/>
    </source>
</evidence>
<name>W9V8M1_9GAMM</name>
<dbReference type="PANTHER" id="PTHR42755:SF1">
    <property type="entry name" value="3-DEOXY-D-MANNO-OCTULOSONIC ACID TRANSFERASE, MITOCHONDRIAL-RELATED"/>
    <property type="match status" value="1"/>
</dbReference>
<comment type="subcellular location">
    <subcellularLocation>
        <location evidence="1">Cell inner membrane</location>
        <topology evidence="1">Single-pass membrane protein</topology>
        <orientation evidence="1">Cytoplasmic side</orientation>
    </subcellularLocation>
    <subcellularLocation>
        <location evidence="13">Cell membrane</location>
    </subcellularLocation>
</comment>
<evidence type="ECO:0000256" key="12">
    <source>
        <dbReference type="PIRSR" id="PIRSR639901-2"/>
    </source>
</evidence>
<evidence type="ECO:0000256" key="13">
    <source>
        <dbReference type="RuleBase" id="RU365103"/>
    </source>
</evidence>
<dbReference type="Pfam" id="PF00534">
    <property type="entry name" value="Glycos_transf_1"/>
    <property type="match status" value="1"/>
</dbReference>
<dbReference type="Gene3D" id="3.40.50.11720">
    <property type="entry name" value="3-Deoxy-D-manno-octulosonic-acid transferase, N-terminal domain"/>
    <property type="match status" value="1"/>
</dbReference>
<evidence type="ECO:0000256" key="4">
    <source>
        <dbReference type="ARBA" id="ARBA00012621"/>
    </source>
</evidence>
<accession>W9V8M1</accession>
<evidence type="ECO:0000256" key="5">
    <source>
        <dbReference type="ARBA" id="ARBA00019077"/>
    </source>
</evidence>
<feature type="domain" description="Glycosyl transferase family 1" evidence="14">
    <location>
        <begin position="312"/>
        <end position="408"/>
    </location>
</feature>
<keyword evidence="7 13" id="KW-0808">Transferase</keyword>
<dbReference type="GO" id="GO:0005886">
    <property type="term" value="C:plasma membrane"/>
    <property type="evidence" value="ECO:0007669"/>
    <property type="project" value="UniProtKB-SubCell"/>
</dbReference>
<keyword evidence="13" id="KW-1133">Transmembrane helix</keyword>
<dbReference type="EC" id="2.4.99.12" evidence="4 13"/>
<dbReference type="GO" id="GO:0009244">
    <property type="term" value="P:lipopolysaccharide core region biosynthetic process"/>
    <property type="evidence" value="ECO:0007669"/>
    <property type="project" value="UniProtKB-UniRule"/>
</dbReference>
<evidence type="ECO:0000256" key="2">
    <source>
        <dbReference type="ARBA" id="ARBA00004713"/>
    </source>
</evidence>
<dbReference type="eggNOG" id="COG1519">
    <property type="taxonomic scope" value="Bacteria"/>
</dbReference>
<evidence type="ECO:0000256" key="3">
    <source>
        <dbReference type="ARBA" id="ARBA00006380"/>
    </source>
</evidence>
<keyword evidence="13" id="KW-0472">Membrane</keyword>
<feature type="domain" description="3-deoxy-D-manno-octulosonic-acid transferase N-terminal" evidence="15">
    <location>
        <begin position="47"/>
        <end position="222"/>
    </location>
</feature>
<evidence type="ECO:0000256" key="8">
    <source>
        <dbReference type="ARBA" id="ARBA00022968"/>
    </source>
</evidence>
<dbReference type="InterPro" id="IPR001296">
    <property type="entry name" value="Glyco_trans_1"/>
</dbReference>
<dbReference type="EMBL" id="AONC01000021">
    <property type="protein sequence ID" value="EXJ15784.1"/>
    <property type="molecule type" value="Genomic_DNA"/>
</dbReference>
<evidence type="ECO:0000256" key="11">
    <source>
        <dbReference type="PIRSR" id="PIRSR639901-1"/>
    </source>
</evidence>
<keyword evidence="6" id="KW-0997">Cell inner membrane</keyword>
<proteinExistence type="inferred from homology"/>
<comment type="function">
    <text evidence="13">Involved in lipopolysaccharide (LPS) biosynthesis. Catalyzes the transfer of 3-deoxy-D-manno-octulosonate (Kdo) residue(s) from CMP-Kdo to lipid IV(A), the tetraacyldisaccharide-1,4'-bisphosphate precursor of lipid A.</text>
</comment>
<dbReference type="AlphaFoldDB" id="W9V8M1"/>
<reference evidence="16 17" key="1">
    <citation type="submission" date="2012-11" db="EMBL/GenBank/DDBJ databases">
        <title>Genome assembly of Thiorhodococcus sp. AK35.</title>
        <authorList>
            <person name="Nupur N."/>
            <person name="Khatri I."/>
            <person name="Subramanian S."/>
            <person name="Pinnaka A."/>
        </authorList>
    </citation>
    <scope>NUCLEOTIDE SEQUENCE [LARGE SCALE GENOMIC DNA]</scope>
    <source>
        <strain evidence="16 17">AK35</strain>
    </source>
</reference>
<evidence type="ECO:0000259" key="15">
    <source>
        <dbReference type="Pfam" id="PF04413"/>
    </source>
</evidence>
<dbReference type="Gene3D" id="3.40.50.2000">
    <property type="entry name" value="Glycogen Phosphorylase B"/>
    <property type="match status" value="1"/>
</dbReference>
<dbReference type="OrthoDB" id="9789797at2"/>
<dbReference type="GO" id="GO:0009245">
    <property type="term" value="P:lipid A biosynthetic process"/>
    <property type="evidence" value="ECO:0007669"/>
    <property type="project" value="TreeGrafter"/>
</dbReference>
<dbReference type="UniPathway" id="UPA00958"/>
<organism evidence="16 17">
    <name type="scientific">Imhoffiella purpurea</name>
    <dbReference type="NCBI Taxonomy" id="1249627"/>
    <lineage>
        <taxon>Bacteria</taxon>
        <taxon>Pseudomonadati</taxon>
        <taxon>Pseudomonadota</taxon>
        <taxon>Gammaproteobacteria</taxon>
        <taxon>Chromatiales</taxon>
        <taxon>Chromatiaceae</taxon>
        <taxon>Imhoffiella</taxon>
    </lineage>
</organism>
<dbReference type="FunFam" id="3.40.50.2000:FF:000032">
    <property type="entry name" value="3-deoxy-D-manno-octulosonic acid transferase"/>
    <property type="match status" value="1"/>
</dbReference>
<feature type="transmembrane region" description="Helical" evidence="13">
    <location>
        <begin position="17"/>
        <end position="36"/>
    </location>
</feature>
<sequence>MQERVVRNDGPRLATRGLYTLILRLALPLALARLYWRGLKAPGYRRRVGERLAWGEPAPRASVWIHAVSVGEVQAAGPMIRRLQSRFPDSGILVTTTTPTGAERLGELFGEGVAHRYTPYDLPGVVGRFLDQVRPGLTIVMETEIWPNLLAACEQRAIPVVLANARLSERSAHGYARVAELSRETLERFSRIAVQSRGDAERFMALGAAPERVRVTGSIKFDLRQPASQRDCAEALRRLWGQRPVWVAASTHEGEESMLLQAHRRLLARIPRALLILVPRHPERFDRVAALVARHGLALARRSRQEVCGEETAVFLGDTMGELPALLAAGDVAFIGGSLVPIGGHNLLEAAASGVPVLVGPHTFNFAAITEMMLEAGGAERVPDAEALAERLRTWLADAALRAEVGARGLAVVERNRGALDRLLEVIEEAVGLQPPAAS</sequence>
<dbReference type="InterPro" id="IPR038107">
    <property type="entry name" value="Glycos_transf_N_sf"/>
</dbReference>
<evidence type="ECO:0000256" key="10">
    <source>
        <dbReference type="ARBA" id="ARBA00049183"/>
    </source>
</evidence>
<keyword evidence="13" id="KW-0812">Transmembrane</keyword>
<dbReference type="PANTHER" id="PTHR42755">
    <property type="entry name" value="3-DEOXY-MANNO-OCTULOSONATE CYTIDYLYLTRANSFERASE"/>
    <property type="match status" value="1"/>
</dbReference>
<feature type="site" description="Transition state stabilizer" evidence="12">
    <location>
        <position position="142"/>
    </location>
</feature>
<keyword evidence="13" id="KW-1003">Cell membrane</keyword>
<dbReference type="Pfam" id="PF04413">
    <property type="entry name" value="Glycos_transf_N"/>
    <property type="match status" value="1"/>
</dbReference>
<evidence type="ECO:0000256" key="6">
    <source>
        <dbReference type="ARBA" id="ARBA00022519"/>
    </source>
</evidence>
<comment type="catalytic activity">
    <reaction evidence="10 13">
        <text>lipid IVA (E. coli) + CMP-3-deoxy-beta-D-manno-octulosonate = alpha-Kdo-(2-&gt;6)-lipid IVA (E. coli) + CMP + H(+)</text>
        <dbReference type="Rhea" id="RHEA:28066"/>
        <dbReference type="ChEBI" id="CHEBI:15378"/>
        <dbReference type="ChEBI" id="CHEBI:58603"/>
        <dbReference type="ChEBI" id="CHEBI:60364"/>
        <dbReference type="ChEBI" id="CHEBI:60377"/>
        <dbReference type="ChEBI" id="CHEBI:85987"/>
        <dbReference type="EC" id="2.4.99.12"/>
    </reaction>
</comment>
<comment type="similarity">
    <text evidence="3">Belongs to the glycosyltransferase group 1 family. Glycosyltransferase 30 subfamily.</text>
</comment>
<dbReference type="GO" id="GO:0043842">
    <property type="term" value="F:Kdo transferase activity"/>
    <property type="evidence" value="ECO:0007669"/>
    <property type="project" value="UniProtKB-EC"/>
</dbReference>
<dbReference type="FunFam" id="3.40.50.11720:FF:000001">
    <property type="entry name" value="3-deoxy-D-manno-octulosonic acid transferase"/>
    <property type="match status" value="1"/>
</dbReference>
<keyword evidence="17" id="KW-1185">Reference proteome</keyword>
<evidence type="ECO:0000256" key="1">
    <source>
        <dbReference type="ARBA" id="ARBA00004388"/>
    </source>
</evidence>
<dbReference type="PATRIC" id="fig|1249627.3.peg.1460"/>
<dbReference type="SUPFAM" id="SSF53756">
    <property type="entry name" value="UDP-Glycosyltransferase/glycogen phosphorylase"/>
    <property type="match status" value="1"/>
</dbReference>
<gene>
    <name evidence="16" type="ORF">D779_1008</name>
</gene>
<keyword evidence="13" id="KW-0448">Lipopolysaccharide biosynthesis</keyword>
<evidence type="ECO:0000313" key="16">
    <source>
        <dbReference type="EMBL" id="EXJ15784.1"/>
    </source>
</evidence>
<evidence type="ECO:0000256" key="9">
    <source>
        <dbReference type="ARBA" id="ARBA00031445"/>
    </source>
</evidence>
<comment type="pathway">
    <text evidence="2 13">Bacterial outer membrane biogenesis; LPS core biosynthesis.</text>
</comment>
<feature type="site" description="Transition state stabilizer" evidence="12">
    <location>
        <position position="220"/>
    </location>
</feature>
<feature type="active site" description="Proton acceptor" evidence="11">
    <location>
        <position position="72"/>
    </location>
</feature>
<dbReference type="Proteomes" id="UP000019460">
    <property type="component" value="Unassembled WGS sequence"/>
</dbReference>
<dbReference type="InterPro" id="IPR039901">
    <property type="entry name" value="Kdotransferase"/>
</dbReference>
<evidence type="ECO:0000313" key="17">
    <source>
        <dbReference type="Proteomes" id="UP000019460"/>
    </source>
</evidence>
<keyword evidence="8" id="KW-0735">Signal-anchor</keyword>
<evidence type="ECO:0000256" key="7">
    <source>
        <dbReference type="ARBA" id="ARBA00022679"/>
    </source>
</evidence>
<protein>
    <recommendedName>
        <fullName evidence="5 13">3-deoxy-D-manno-octulosonic acid transferase</fullName>
        <shortName evidence="13">Kdo transferase</shortName>
        <ecNumber evidence="4 13">2.4.99.12</ecNumber>
    </recommendedName>
    <alternativeName>
        <fullName evidence="9 13">Lipid IV(A) 3-deoxy-D-manno-octulosonic acid transferase</fullName>
    </alternativeName>
</protein>
<dbReference type="NCBIfam" id="NF004388">
    <property type="entry name" value="PRK05749.1-4"/>
    <property type="match status" value="1"/>
</dbReference>
<dbReference type="InterPro" id="IPR007507">
    <property type="entry name" value="Glycos_transf_N"/>
</dbReference>
<comment type="caution">
    <text evidence="16">The sequence shown here is derived from an EMBL/GenBank/DDBJ whole genome shotgun (WGS) entry which is preliminary data.</text>
</comment>
<dbReference type="STRING" id="1249627.D779_1008"/>